<keyword evidence="4 6" id="KW-0472">Membrane</keyword>
<evidence type="ECO:0000256" key="5">
    <source>
        <dbReference type="SAM" id="MobiDB-lite"/>
    </source>
</evidence>
<feature type="transmembrane region" description="Helical" evidence="6">
    <location>
        <begin position="317"/>
        <end position="336"/>
    </location>
</feature>
<dbReference type="Proteomes" id="UP000283509">
    <property type="component" value="Unassembled WGS sequence"/>
</dbReference>
<comment type="caution">
    <text evidence="7">The sequence shown here is derived from an EMBL/GenBank/DDBJ whole genome shotgun (WGS) entry which is preliminary data.</text>
</comment>
<feature type="transmembrane region" description="Helical" evidence="6">
    <location>
        <begin position="74"/>
        <end position="95"/>
    </location>
</feature>
<keyword evidence="3 6" id="KW-1133">Transmembrane helix</keyword>
<name>A0A3R7NKE5_PENVA</name>
<keyword evidence="8" id="KW-1185">Reference proteome</keyword>
<feature type="transmembrane region" description="Helical" evidence="6">
    <location>
        <begin position="107"/>
        <end position="126"/>
    </location>
</feature>
<proteinExistence type="predicted"/>
<dbReference type="SMART" id="SM01417">
    <property type="entry name" value="Solute_trans_a"/>
    <property type="match status" value="1"/>
</dbReference>
<evidence type="ECO:0000256" key="3">
    <source>
        <dbReference type="ARBA" id="ARBA00022989"/>
    </source>
</evidence>
<evidence type="ECO:0000256" key="2">
    <source>
        <dbReference type="ARBA" id="ARBA00022692"/>
    </source>
</evidence>
<keyword evidence="2 6" id="KW-0812">Transmembrane</keyword>
<feature type="transmembrane region" description="Helical" evidence="6">
    <location>
        <begin position="179"/>
        <end position="199"/>
    </location>
</feature>
<evidence type="ECO:0008006" key="9">
    <source>
        <dbReference type="Google" id="ProtNLM"/>
    </source>
</evidence>
<reference evidence="7 8" key="1">
    <citation type="submission" date="2018-04" db="EMBL/GenBank/DDBJ databases">
        <authorList>
            <person name="Zhang X."/>
            <person name="Yuan J."/>
            <person name="Li F."/>
            <person name="Xiang J."/>
        </authorList>
    </citation>
    <scope>NUCLEOTIDE SEQUENCE [LARGE SCALE GENOMIC DNA]</scope>
    <source>
        <tissue evidence="7">Muscle</tissue>
    </source>
</reference>
<reference evidence="7 8" key="2">
    <citation type="submission" date="2019-01" db="EMBL/GenBank/DDBJ databases">
        <title>The decoding of complex shrimp genome reveals the adaptation for benthos swimmer, frequently molting mechanism and breeding impact on genome.</title>
        <authorList>
            <person name="Sun Y."/>
            <person name="Gao Y."/>
            <person name="Yu Y."/>
        </authorList>
    </citation>
    <scope>NUCLEOTIDE SEQUENCE [LARGE SCALE GENOMIC DNA]</scope>
    <source>
        <tissue evidence="7">Muscle</tissue>
    </source>
</reference>
<evidence type="ECO:0000313" key="8">
    <source>
        <dbReference type="Proteomes" id="UP000283509"/>
    </source>
</evidence>
<feature type="compositionally biased region" description="Polar residues" evidence="5">
    <location>
        <begin position="378"/>
        <end position="402"/>
    </location>
</feature>
<dbReference type="InterPro" id="IPR005178">
    <property type="entry name" value="Ostalpha/TMEM184C"/>
</dbReference>
<dbReference type="AlphaFoldDB" id="A0A3R7NKE5"/>
<dbReference type="PANTHER" id="PTHR23423">
    <property type="entry name" value="ORGANIC SOLUTE TRANSPORTER-RELATED"/>
    <property type="match status" value="1"/>
</dbReference>
<accession>A0A3R7NKE5</accession>
<protein>
    <recommendedName>
        <fullName evidence="9">Organic solute transporter alpha-like protein</fullName>
    </recommendedName>
</protein>
<dbReference type="Pfam" id="PF03619">
    <property type="entry name" value="Solute_trans_a"/>
    <property type="match status" value="1"/>
</dbReference>
<gene>
    <name evidence="7" type="ORF">C7M84_021690</name>
</gene>
<comment type="subcellular location">
    <subcellularLocation>
        <location evidence="1">Membrane</location>
        <topology evidence="1">Multi-pass membrane protein</topology>
    </subcellularLocation>
</comment>
<evidence type="ECO:0000256" key="6">
    <source>
        <dbReference type="SAM" id="Phobius"/>
    </source>
</evidence>
<dbReference type="GO" id="GO:0016020">
    <property type="term" value="C:membrane"/>
    <property type="evidence" value="ECO:0007669"/>
    <property type="project" value="UniProtKB-SubCell"/>
</dbReference>
<sequence>MAYESSVDWHNESFNPTRCNNSYVPTQEEYREALGGFWMPLVTAGALITIGLYILFFEQVFYSNAGAHRVFRRHIYWIGSVYPFMTLMSLVSLLVPKAHNICTAAKIIYMSIGISHFGDLTVLMFGSEEVMLAKTEGSKLNLQVGPTCCCCKCLPSPDVSKFNIRLVLWLCDQMPFTQAAYYLALLVLIAGNMATLGNVDPNGVFLWLNLFNFASFMGGLYGLQILLYFSKGHLEFYNYKGKSTSVKILILITNLQSFIFDIMGNYNAFPCVAPYLSPAVYKISKDQSDCVLRETQREVDRGGGRRREGRRKGRREAIVNSLYIFEMMVLGSYTYWQYHSHEFLKPNPADVEDLHKAEGDTASVTTSITIVGDAEGGTSRQETSQITVTPQIERSEGSSTENPLVDEMQRGQYGAVEAITEQPRAFNGVP</sequence>
<dbReference type="EMBL" id="QCYY01004591">
    <property type="protein sequence ID" value="ROT60736.1"/>
    <property type="molecule type" value="Genomic_DNA"/>
</dbReference>
<feature type="transmembrane region" description="Helical" evidence="6">
    <location>
        <begin position="205"/>
        <end position="229"/>
    </location>
</feature>
<feature type="region of interest" description="Disordered" evidence="5">
    <location>
        <begin position="374"/>
        <end position="406"/>
    </location>
</feature>
<dbReference type="OrthoDB" id="5832279at2759"/>
<feature type="transmembrane region" description="Helical" evidence="6">
    <location>
        <begin position="37"/>
        <end position="62"/>
    </location>
</feature>
<organism evidence="7 8">
    <name type="scientific">Penaeus vannamei</name>
    <name type="common">Whiteleg shrimp</name>
    <name type="synonym">Litopenaeus vannamei</name>
    <dbReference type="NCBI Taxonomy" id="6689"/>
    <lineage>
        <taxon>Eukaryota</taxon>
        <taxon>Metazoa</taxon>
        <taxon>Ecdysozoa</taxon>
        <taxon>Arthropoda</taxon>
        <taxon>Crustacea</taxon>
        <taxon>Multicrustacea</taxon>
        <taxon>Malacostraca</taxon>
        <taxon>Eumalacostraca</taxon>
        <taxon>Eucarida</taxon>
        <taxon>Decapoda</taxon>
        <taxon>Dendrobranchiata</taxon>
        <taxon>Penaeoidea</taxon>
        <taxon>Penaeidae</taxon>
        <taxon>Penaeus</taxon>
    </lineage>
</organism>
<evidence type="ECO:0000313" key="7">
    <source>
        <dbReference type="EMBL" id="ROT60736.1"/>
    </source>
</evidence>
<evidence type="ECO:0000256" key="1">
    <source>
        <dbReference type="ARBA" id="ARBA00004141"/>
    </source>
</evidence>
<evidence type="ECO:0000256" key="4">
    <source>
        <dbReference type="ARBA" id="ARBA00023136"/>
    </source>
</evidence>